<dbReference type="Proteomes" id="UP000006247">
    <property type="component" value="Unassembled WGS sequence"/>
</dbReference>
<dbReference type="EMBL" id="ACEB01000017">
    <property type="protein sequence ID" value="EEG27396.1"/>
    <property type="molecule type" value="Genomic_DNA"/>
</dbReference>
<reference evidence="1 2" key="1">
    <citation type="submission" date="2009-01" db="EMBL/GenBank/DDBJ databases">
        <authorList>
            <person name="Fulton L."/>
            <person name="Clifton S."/>
            <person name="Chinwalla A.T."/>
            <person name="Mitreva M."/>
            <person name="Sodergren E."/>
            <person name="Weinstock G."/>
            <person name="Clifton S."/>
            <person name="Dooling D.J."/>
            <person name="Fulton B."/>
            <person name="Minx P."/>
            <person name="Pepin K.H."/>
            <person name="Johnson M."/>
            <person name="Bhonagiri V."/>
            <person name="Nash W.E."/>
            <person name="Mardis E.R."/>
            <person name="Wilson R.K."/>
        </authorList>
    </citation>
    <scope>NUCLEOTIDE SEQUENCE [LARGE SCALE GENOMIC DNA]</scope>
    <source>
        <strain evidence="1 2">ATCC 33806</strain>
    </source>
</reference>
<dbReference type="AlphaFoldDB" id="C0E254"/>
<proteinExistence type="predicted"/>
<name>C0E254_9CORY</name>
<organism evidence="1 2">
    <name type="scientific">Corynebacterium matruchotii ATCC 33806</name>
    <dbReference type="NCBI Taxonomy" id="566549"/>
    <lineage>
        <taxon>Bacteria</taxon>
        <taxon>Bacillati</taxon>
        <taxon>Actinomycetota</taxon>
        <taxon>Actinomycetes</taxon>
        <taxon>Mycobacteriales</taxon>
        <taxon>Corynebacteriaceae</taxon>
        <taxon>Corynebacterium</taxon>
    </lineage>
</organism>
<dbReference type="RefSeq" id="WP_005520613.1">
    <property type="nucleotide sequence ID" value="NZ_EQ973329.1"/>
</dbReference>
<dbReference type="HOGENOM" id="CLU_2355005_0_0_11"/>
<protein>
    <submittedName>
        <fullName evidence="1">Uncharacterized protein</fullName>
    </submittedName>
</protein>
<comment type="caution">
    <text evidence="1">The sequence shown here is derived from an EMBL/GenBank/DDBJ whole genome shotgun (WGS) entry which is preliminary data.</text>
</comment>
<evidence type="ECO:0000313" key="1">
    <source>
        <dbReference type="EMBL" id="EEG27396.1"/>
    </source>
</evidence>
<sequence>MIDKKAAYAIFREEARKMVKKGTPHARVEGMENSEYFFTAIGAEEAFNGDYRFLTPEGTPLTLIRKSTGEVVHLHFQAGEWGKIRKTMTPVNYAAA</sequence>
<evidence type="ECO:0000313" key="2">
    <source>
        <dbReference type="Proteomes" id="UP000006247"/>
    </source>
</evidence>
<gene>
    <name evidence="1" type="ORF">CORMATOL_01059</name>
</gene>
<accession>C0E254</accession>